<name>A0A6C0ADP9_9ZZZZ</name>
<dbReference type="AlphaFoldDB" id="A0A6C0ADP9"/>
<evidence type="ECO:0000313" key="1">
    <source>
        <dbReference type="EMBL" id="QHS77859.1"/>
    </source>
</evidence>
<proteinExistence type="predicted"/>
<accession>A0A6C0ADP9</accession>
<organism evidence="1">
    <name type="scientific">viral metagenome</name>
    <dbReference type="NCBI Taxonomy" id="1070528"/>
    <lineage>
        <taxon>unclassified sequences</taxon>
        <taxon>metagenomes</taxon>
        <taxon>organismal metagenomes</taxon>
    </lineage>
</organism>
<dbReference type="EMBL" id="MN740593">
    <property type="protein sequence ID" value="QHS77859.1"/>
    <property type="molecule type" value="Genomic_DNA"/>
</dbReference>
<sequence length="125" mass="15194">MLDILLKHNFSFLGTFDLDFLIEKCDIEIFKWIIDNKIIDKKNKIYRALCKKLLNRSEQTCFEKFKYAFEACFPLSTVDQIKINDINIVYQIREYLDSKNIQHTSIIVFDNFENFHLQFLRERNR</sequence>
<protein>
    <submittedName>
        <fullName evidence="1">Uncharacterized protein</fullName>
    </submittedName>
</protein>
<reference evidence="1" key="1">
    <citation type="journal article" date="2020" name="Nature">
        <title>Giant virus diversity and host interactions through global metagenomics.</title>
        <authorList>
            <person name="Schulz F."/>
            <person name="Roux S."/>
            <person name="Paez-Espino D."/>
            <person name="Jungbluth S."/>
            <person name="Walsh D.A."/>
            <person name="Denef V.J."/>
            <person name="McMahon K.D."/>
            <person name="Konstantinidis K.T."/>
            <person name="Eloe-Fadrosh E.A."/>
            <person name="Kyrpides N.C."/>
            <person name="Woyke T."/>
        </authorList>
    </citation>
    <scope>NUCLEOTIDE SEQUENCE</scope>
    <source>
        <strain evidence="1">GVMAG-S-1021933-23</strain>
    </source>
</reference>